<protein>
    <submittedName>
        <fullName evidence="7">Homeodomain-like superfamily protein isoform 2</fullName>
    </submittedName>
</protein>
<feature type="domain" description="HTH myb-type" evidence="6">
    <location>
        <begin position="33"/>
        <end position="93"/>
    </location>
</feature>
<dbReference type="InterPro" id="IPR017930">
    <property type="entry name" value="Myb_dom"/>
</dbReference>
<name>A0A061DK40_THECC</name>
<feature type="region of interest" description="Disordered" evidence="5">
    <location>
        <begin position="1"/>
        <end position="33"/>
    </location>
</feature>
<dbReference type="InterPro" id="IPR006447">
    <property type="entry name" value="Myb_dom_plants"/>
</dbReference>
<dbReference type="HOGENOM" id="CLU_166369_0_0_1"/>
<evidence type="ECO:0000313" key="7">
    <source>
        <dbReference type="EMBL" id="EOX93099.1"/>
    </source>
</evidence>
<keyword evidence="8" id="KW-1185">Reference proteome</keyword>
<dbReference type="PANTHER" id="PTHR31314:SF113">
    <property type="entry name" value="MYB FAMILY TRANSCRIPTION FACTOR MPH1"/>
    <property type="match status" value="1"/>
</dbReference>
<keyword evidence="3" id="KW-0804">Transcription</keyword>
<keyword evidence="7" id="KW-0238">DNA-binding</keyword>
<evidence type="ECO:0000256" key="2">
    <source>
        <dbReference type="ARBA" id="ARBA00023015"/>
    </source>
</evidence>
<proteinExistence type="predicted"/>
<dbReference type="PROSITE" id="PS51294">
    <property type="entry name" value="HTH_MYB"/>
    <property type="match status" value="1"/>
</dbReference>
<organism evidence="7 8">
    <name type="scientific">Theobroma cacao</name>
    <name type="common">Cacao</name>
    <name type="synonym">Cocoa</name>
    <dbReference type="NCBI Taxonomy" id="3641"/>
    <lineage>
        <taxon>Eukaryota</taxon>
        <taxon>Viridiplantae</taxon>
        <taxon>Streptophyta</taxon>
        <taxon>Embryophyta</taxon>
        <taxon>Tracheophyta</taxon>
        <taxon>Spermatophyta</taxon>
        <taxon>Magnoliopsida</taxon>
        <taxon>eudicotyledons</taxon>
        <taxon>Gunneridae</taxon>
        <taxon>Pentapetalae</taxon>
        <taxon>rosids</taxon>
        <taxon>malvids</taxon>
        <taxon>Malvales</taxon>
        <taxon>Malvaceae</taxon>
        <taxon>Byttnerioideae</taxon>
        <taxon>Theobroma</taxon>
    </lineage>
</organism>
<evidence type="ECO:0000256" key="4">
    <source>
        <dbReference type="ARBA" id="ARBA00023242"/>
    </source>
</evidence>
<dbReference type="InterPro" id="IPR046955">
    <property type="entry name" value="PHR1-like"/>
</dbReference>
<dbReference type="OMA" id="CINRWIR"/>
<dbReference type="InterPro" id="IPR009057">
    <property type="entry name" value="Homeodomain-like_sf"/>
</dbReference>
<dbReference type="AlphaFoldDB" id="A0A061DK40"/>
<dbReference type="Proteomes" id="UP000026915">
    <property type="component" value="Chromosome 1"/>
</dbReference>
<reference evidence="7 8" key="1">
    <citation type="journal article" date="2013" name="Genome Biol.">
        <title>The genome sequence of the most widely cultivated cacao type and its use to identify candidate genes regulating pod color.</title>
        <authorList>
            <person name="Motamayor J.C."/>
            <person name="Mockaitis K."/>
            <person name="Schmutz J."/>
            <person name="Haiminen N."/>
            <person name="Iii D.L."/>
            <person name="Cornejo O."/>
            <person name="Findley S.D."/>
            <person name="Zheng P."/>
            <person name="Utro F."/>
            <person name="Royaert S."/>
            <person name="Saski C."/>
            <person name="Jenkins J."/>
            <person name="Podicheti R."/>
            <person name="Zhao M."/>
            <person name="Scheffler B.E."/>
            <person name="Stack J.C."/>
            <person name="Feltus F.A."/>
            <person name="Mustiga G.M."/>
            <person name="Amores F."/>
            <person name="Phillips W."/>
            <person name="Marelli J.P."/>
            <person name="May G.D."/>
            <person name="Shapiro H."/>
            <person name="Ma J."/>
            <person name="Bustamante C.D."/>
            <person name="Schnell R.J."/>
            <person name="Main D."/>
            <person name="Gilbert D."/>
            <person name="Parida L."/>
            <person name="Kuhn D.N."/>
        </authorList>
    </citation>
    <scope>NUCLEOTIDE SEQUENCE [LARGE SCALE GENOMIC DNA]</scope>
    <source>
        <strain evidence="8">cv. Matina 1-6</strain>
    </source>
</reference>
<dbReference type="InterPro" id="IPR001005">
    <property type="entry name" value="SANT/Myb"/>
</dbReference>
<comment type="subcellular location">
    <subcellularLocation>
        <location evidence="1">Nucleus</location>
    </subcellularLocation>
</comment>
<dbReference type="eggNOG" id="ENOG502S6PK">
    <property type="taxonomic scope" value="Eukaryota"/>
</dbReference>
<keyword evidence="7" id="KW-0371">Homeobox</keyword>
<dbReference type="Gramene" id="EOX93099">
    <property type="protein sequence ID" value="EOX93099"/>
    <property type="gene ID" value="TCM_001942"/>
</dbReference>
<dbReference type="GO" id="GO:0003677">
    <property type="term" value="F:DNA binding"/>
    <property type="evidence" value="ECO:0007669"/>
    <property type="project" value="UniProtKB-KW"/>
</dbReference>
<sequence length="102" mass="12044">DQQHQLVKSLHSDELRMTKNSRRPGTGVRSYNKSDLPRLRWTPELHHQFVQAVDCLGGKYKATPKRILQMMSVKGLRISHIKSHLQMYRRSKLETSVFRLYL</sequence>
<dbReference type="Gene3D" id="1.10.10.60">
    <property type="entry name" value="Homeodomain-like"/>
    <property type="match status" value="1"/>
</dbReference>
<evidence type="ECO:0000256" key="3">
    <source>
        <dbReference type="ARBA" id="ARBA00023163"/>
    </source>
</evidence>
<dbReference type="GO" id="GO:0003700">
    <property type="term" value="F:DNA-binding transcription factor activity"/>
    <property type="evidence" value="ECO:0007669"/>
    <property type="project" value="InterPro"/>
</dbReference>
<feature type="non-terminal residue" evidence="7">
    <location>
        <position position="1"/>
    </location>
</feature>
<keyword evidence="2" id="KW-0805">Transcription regulation</keyword>
<dbReference type="SUPFAM" id="SSF46689">
    <property type="entry name" value="Homeodomain-like"/>
    <property type="match status" value="1"/>
</dbReference>
<dbReference type="NCBIfam" id="TIGR01557">
    <property type="entry name" value="myb_SHAQKYF"/>
    <property type="match status" value="1"/>
</dbReference>
<dbReference type="FunFam" id="1.10.10.60:FF:000002">
    <property type="entry name" value="Myb family transcription factor"/>
    <property type="match status" value="1"/>
</dbReference>
<dbReference type="EMBL" id="CM001879">
    <property type="protein sequence ID" value="EOX93099.1"/>
    <property type="molecule type" value="Genomic_DNA"/>
</dbReference>
<evidence type="ECO:0000259" key="6">
    <source>
        <dbReference type="PROSITE" id="PS51294"/>
    </source>
</evidence>
<gene>
    <name evidence="7" type="ORF">TCM_001942</name>
</gene>
<keyword evidence="4" id="KW-0539">Nucleus</keyword>
<dbReference type="Pfam" id="PF00249">
    <property type="entry name" value="Myb_DNA-binding"/>
    <property type="match status" value="1"/>
</dbReference>
<dbReference type="GO" id="GO:0005634">
    <property type="term" value="C:nucleus"/>
    <property type="evidence" value="ECO:0007669"/>
    <property type="project" value="UniProtKB-SubCell"/>
</dbReference>
<dbReference type="PANTHER" id="PTHR31314">
    <property type="entry name" value="MYB FAMILY TRANSCRIPTION FACTOR PHL7-LIKE"/>
    <property type="match status" value="1"/>
</dbReference>
<accession>A0A061DK40</accession>
<evidence type="ECO:0000256" key="1">
    <source>
        <dbReference type="ARBA" id="ARBA00004123"/>
    </source>
</evidence>
<evidence type="ECO:0000256" key="5">
    <source>
        <dbReference type="SAM" id="MobiDB-lite"/>
    </source>
</evidence>
<evidence type="ECO:0000313" key="8">
    <source>
        <dbReference type="Proteomes" id="UP000026915"/>
    </source>
</evidence>